<reference evidence="1 2" key="1">
    <citation type="journal article" date="2012" name="Stand. Genomic Sci.">
        <title>Complete genome sequencing and analysis of Saprospira grandis str. Lewin, a predatory marine bacterium.</title>
        <authorList>
            <person name="Saw J.H."/>
            <person name="Yuryev A."/>
            <person name="Kanbe M."/>
            <person name="Hou S."/>
            <person name="Young A.G."/>
            <person name="Aizawa S."/>
            <person name="Alam M."/>
        </authorList>
    </citation>
    <scope>NUCLEOTIDE SEQUENCE [LARGE SCALE GENOMIC DNA]</scope>
    <source>
        <strain evidence="1 2">Lewin</strain>
    </source>
</reference>
<keyword evidence="2" id="KW-1185">Reference proteome</keyword>
<accession>H6LAI8</accession>
<dbReference type="EMBL" id="CP002831">
    <property type="protein sequence ID" value="AFC25581.1"/>
    <property type="molecule type" value="Genomic_DNA"/>
</dbReference>
<organism evidence="1 2">
    <name type="scientific">Saprospira grandis (strain Lewin)</name>
    <dbReference type="NCBI Taxonomy" id="984262"/>
    <lineage>
        <taxon>Bacteria</taxon>
        <taxon>Pseudomonadati</taxon>
        <taxon>Bacteroidota</taxon>
        <taxon>Saprospiria</taxon>
        <taxon>Saprospirales</taxon>
        <taxon>Saprospiraceae</taxon>
        <taxon>Saprospira</taxon>
    </lineage>
</organism>
<protein>
    <submittedName>
        <fullName evidence="1">Uncharacterized protein</fullName>
    </submittedName>
</protein>
<dbReference type="HOGENOM" id="CLU_3257671_0_0_10"/>
<evidence type="ECO:0000313" key="1">
    <source>
        <dbReference type="EMBL" id="AFC25581.1"/>
    </source>
</evidence>
<sequence length="42" mass="5122">MAQQKEKQSRYNSDYYNGYCKEGIDVIHPIKELVNDFEWFFS</sequence>
<evidence type="ECO:0000313" key="2">
    <source>
        <dbReference type="Proteomes" id="UP000007519"/>
    </source>
</evidence>
<proteinExistence type="predicted"/>
<dbReference type="KEGG" id="sgn:SGRA_2853"/>
<name>H6LAI8_SAPGL</name>
<dbReference type="AlphaFoldDB" id="H6LAI8"/>
<dbReference type="Proteomes" id="UP000007519">
    <property type="component" value="Chromosome"/>
</dbReference>
<gene>
    <name evidence="1" type="ordered locus">SGRA_2853</name>
</gene>